<evidence type="ECO:0000313" key="4">
    <source>
        <dbReference type="Proteomes" id="UP000297065"/>
    </source>
</evidence>
<gene>
    <name evidence="3" type="ORF">DDIC_02820</name>
</gene>
<sequence>MNNPSLVCQAYAFATVVLWSTAYVYTKVALAFFTPGPLGLVRCAVASIAFLVVLPAMGRGHGGFFVPAARHLPLFAASGLSGFTLYLLAFNEGSISLNPTTNCIVISTAPILTAALARMFFGERLPVLRWLALALAFGGVVVMNGGGSGFVLAPGMGWVLAAAVLLSLYNVVQRTLARHYGAVQIAAWSFFAGTLFLLYCLPQAVAEMRAAPAHALWLVLLLGIFPSAAAYLLWTRALSLAPRTSLVTNYMFLTPFLSMLLDFAVTGGLPGASTFAGGAIILGALLMFSVAGQRARKA</sequence>
<proteinExistence type="predicted"/>
<feature type="transmembrane region" description="Helical" evidence="1">
    <location>
        <begin position="211"/>
        <end position="234"/>
    </location>
</feature>
<feature type="transmembrane region" description="Helical" evidence="1">
    <location>
        <begin position="179"/>
        <end position="199"/>
    </location>
</feature>
<feature type="transmembrane region" description="Helical" evidence="1">
    <location>
        <begin position="12"/>
        <end position="33"/>
    </location>
</feature>
<keyword evidence="1" id="KW-1133">Transmembrane helix</keyword>
<feature type="transmembrane region" description="Helical" evidence="1">
    <location>
        <begin position="271"/>
        <end position="291"/>
    </location>
</feature>
<keyword evidence="1" id="KW-0812">Transmembrane</keyword>
<dbReference type="PANTHER" id="PTHR12715:SF4">
    <property type="entry name" value="EAMA DOMAIN-CONTAINING PROTEIN"/>
    <property type="match status" value="1"/>
</dbReference>
<organism evidence="3 4">
    <name type="scientific">Desulfovibrio desulfuricans</name>
    <dbReference type="NCBI Taxonomy" id="876"/>
    <lineage>
        <taxon>Bacteria</taxon>
        <taxon>Pseudomonadati</taxon>
        <taxon>Thermodesulfobacteriota</taxon>
        <taxon>Desulfovibrionia</taxon>
        <taxon>Desulfovibrionales</taxon>
        <taxon>Desulfovibrionaceae</taxon>
        <taxon>Desulfovibrio</taxon>
    </lineage>
</organism>
<dbReference type="RefSeq" id="WP_136399047.1">
    <property type="nucleotide sequence ID" value="NZ_CP036295.1"/>
</dbReference>
<dbReference type="Gene3D" id="1.10.3730.20">
    <property type="match status" value="1"/>
</dbReference>
<dbReference type="PANTHER" id="PTHR12715">
    <property type="entry name" value="TRANSPORTER, DRUG/METABOLITE EXPORTER FAMILY"/>
    <property type="match status" value="1"/>
</dbReference>
<dbReference type="InterPro" id="IPR052756">
    <property type="entry name" value="Alkyne_AA_exporter"/>
</dbReference>
<dbReference type="EMBL" id="CP036295">
    <property type="protein sequence ID" value="QCC84825.1"/>
    <property type="molecule type" value="Genomic_DNA"/>
</dbReference>
<evidence type="ECO:0000313" key="3">
    <source>
        <dbReference type="EMBL" id="QCC84825.1"/>
    </source>
</evidence>
<dbReference type="AlphaFoldDB" id="A0A4P7UFP4"/>
<feature type="transmembrane region" description="Helical" evidence="1">
    <location>
        <begin position="246"/>
        <end position="265"/>
    </location>
</feature>
<evidence type="ECO:0000259" key="2">
    <source>
        <dbReference type="Pfam" id="PF00892"/>
    </source>
</evidence>
<dbReference type="Proteomes" id="UP000297065">
    <property type="component" value="Chromosome"/>
</dbReference>
<reference evidence="3 4" key="1">
    <citation type="submission" date="2019-02" db="EMBL/GenBank/DDBJ databases">
        <title>Complete Genome Sequence of Desulfovibrio desulfuricans IC1, a Sulfonate Utilizing Anaerobe.</title>
        <authorList>
            <person name="Day L.A."/>
            <person name="De Leon K.B."/>
            <person name="Wall J.D."/>
        </authorList>
    </citation>
    <scope>NUCLEOTIDE SEQUENCE [LARGE SCALE GENOMIC DNA]</scope>
    <source>
        <strain evidence="3 4">IC1</strain>
    </source>
</reference>
<dbReference type="Pfam" id="PF00892">
    <property type="entry name" value="EamA"/>
    <property type="match status" value="2"/>
</dbReference>
<accession>A0A4P7UFP4</accession>
<dbReference type="InterPro" id="IPR000620">
    <property type="entry name" value="EamA_dom"/>
</dbReference>
<feature type="domain" description="EamA" evidence="2">
    <location>
        <begin position="154"/>
        <end position="289"/>
    </location>
</feature>
<dbReference type="SUPFAM" id="SSF103481">
    <property type="entry name" value="Multidrug resistance efflux transporter EmrE"/>
    <property type="match status" value="2"/>
</dbReference>
<feature type="transmembrane region" description="Helical" evidence="1">
    <location>
        <begin position="39"/>
        <end position="57"/>
    </location>
</feature>
<dbReference type="InterPro" id="IPR037185">
    <property type="entry name" value="EmrE-like"/>
</dbReference>
<name>A0A4P7UFP4_DESDE</name>
<protein>
    <submittedName>
        <fullName evidence="3">DMT family transporter</fullName>
    </submittedName>
</protein>
<keyword evidence="1" id="KW-0472">Membrane</keyword>
<feature type="transmembrane region" description="Helical" evidence="1">
    <location>
        <begin position="151"/>
        <end position="172"/>
    </location>
</feature>
<dbReference type="GO" id="GO:0016020">
    <property type="term" value="C:membrane"/>
    <property type="evidence" value="ECO:0007669"/>
    <property type="project" value="InterPro"/>
</dbReference>
<feature type="domain" description="EamA" evidence="2">
    <location>
        <begin position="11"/>
        <end position="144"/>
    </location>
</feature>
<feature type="transmembrane region" description="Helical" evidence="1">
    <location>
        <begin position="95"/>
        <end position="115"/>
    </location>
</feature>
<dbReference type="OrthoDB" id="9809509at2"/>
<feature type="transmembrane region" description="Helical" evidence="1">
    <location>
        <begin position="69"/>
        <end position="89"/>
    </location>
</feature>
<evidence type="ECO:0000256" key="1">
    <source>
        <dbReference type="SAM" id="Phobius"/>
    </source>
</evidence>